<evidence type="ECO:0000256" key="14">
    <source>
        <dbReference type="ARBA" id="ARBA00032361"/>
    </source>
</evidence>
<keyword evidence="7 15" id="KW-0808">Transferase</keyword>
<organism evidence="17 18">
    <name type="scientific">Porphyromonas macacae</name>
    <dbReference type="NCBI Taxonomy" id="28115"/>
    <lineage>
        <taxon>Bacteria</taxon>
        <taxon>Pseudomonadati</taxon>
        <taxon>Bacteroidota</taxon>
        <taxon>Bacteroidia</taxon>
        <taxon>Bacteroidales</taxon>
        <taxon>Porphyromonadaceae</taxon>
        <taxon>Porphyromonas</taxon>
    </lineage>
</organism>
<dbReference type="InterPro" id="IPR048254">
    <property type="entry name" value="CDP_ALCOHOL_P_TRANSF_CS"/>
</dbReference>
<evidence type="ECO:0000256" key="4">
    <source>
        <dbReference type="ARBA" id="ARBA00013174"/>
    </source>
</evidence>
<evidence type="ECO:0000313" key="18">
    <source>
        <dbReference type="Proteomes" id="UP000030103"/>
    </source>
</evidence>
<feature type="transmembrane region" description="Helical" evidence="16">
    <location>
        <begin position="158"/>
        <end position="178"/>
    </location>
</feature>
<comment type="caution">
    <text evidence="17">The sequence shown here is derived from an EMBL/GenBank/DDBJ whole genome shotgun (WGS) entry which is preliminary data.</text>
</comment>
<evidence type="ECO:0000256" key="16">
    <source>
        <dbReference type="SAM" id="Phobius"/>
    </source>
</evidence>
<dbReference type="Pfam" id="PF01066">
    <property type="entry name" value="CDP-OH_P_transf"/>
    <property type="match status" value="1"/>
</dbReference>
<gene>
    <name evidence="17" type="ORF">HQ47_07335</name>
</gene>
<accession>A0A0A2EA24</accession>
<keyword evidence="18" id="KW-1185">Reference proteome</keyword>
<proteinExistence type="inferred from homology"/>
<keyword evidence="11 16" id="KW-0472">Membrane</keyword>
<evidence type="ECO:0000256" key="3">
    <source>
        <dbReference type="ARBA" id="ARBA00010441"/>
    </source>
</evidence>
<dbReference type="InterPro" id="IPR004533">
    <property type="entry name" value="CDP-diaglyc--ser_O-PTrfase"/>
</dbReference>
<evidence type="ECO:0000256" key="15">
    <source>
        <dbReference type="RuleBase" id="RU003750"/>
    </source>
</evidence>
<keyword evidence="10" id="KW-0443">Lipid metabolism</keyword>
<evidence type="ECO:0000256" key="5">
    <source>
        <dbReference type="ARBA" id="ARBA00017171"/>
    </source>
</evidence>
<feature type="transmembrane region" description="Helical" evidence="16">
    <location>
        <begin position="68"/>
        <end position="90"/>
    </location>
</feature>
<comment type="catalytic activity">
    <reaction evidence="1">
        <text>a CDP-1,2-diacyl-sn-glycerol + L-serine = a 1,2-diacyl-sn-glycero-3-phospho-L-serine + CMP + H(+)</text>
        <dbReference type="Rhea" id="RHEA:16913"/>
        <dbReference type="ChEBI" id="CHEBI:15378"/>
        <dbReference type="ChEBI" id="CHEBI:33384"/>
        <dbReference type="ChEBI" id="CHEBI:57262"/>
        <dbReference type="ChEBI" id="CHEBI:58332"/>
        <dbReference type="ChEBI" id="CHEBI:60377"/>
        <dbReference type="EC" id="2.7.8.8"/>
    </reaction>
</comment>
<dbReference type="InterPro" id="IPR000462">
    <property type="entry name" value="CDP-OH_P_trans"/>
</dbReference>
<feature type="transmembrane region" description="Helical" evidence="16">
    <location>
        <begin position="96"/>
        <end position="115"/>
    </location>
</feature>
<feature type="transmembrane region" description="Helical" evidence="16">
    <location>
        <begin position="7"/>
        <end position="28"/>
    </location>
</feature>
<comment type="subcellular location">
    <subcellularLocation>
        <location evidence="2">Endomembrane system</location>
        <topology evidence="2">Multi-pass membrane protein</topology>
    </subcellularLocation>
</comment>
<reference evidence="17 18" key="1">
    <citation type="submission" date="2014-09" db="EMBL/GenBank/DDBJ databases">
        <title>Draft Genome Sequence of Porphyromonas macacae COT-192_OH2859.</title>
        <authorList>
            <person name="Wallis C."/>
            <person name="Deusch O."/>
            <person name="O'Flynn C."/>
            <person name="Davis I."/>
            <person name="Horsfall A."/>
            <person name="Kirkwood N."/>
            <person name="Harris S."/>
            <person name="Eisen J.A."/>
            <person name="Coil D.A."/>
            <person name="Darling A.E."/>
            <person name="Jospin G."/>
            <person name="Alexiev A."/>
        </authorList>
    </citation>
    <scope>NUCLEOTIDE SEQUENCE [LARGE SCALE GENOMIC DNA]</scope>
    <source>
        <strain evidence="18">COT-192 OH2859</strain>
    </source>
</reference>
<dbReference type="EC" id="2.7.8.8" evidence="4"/>
<keyword evidence="6" id="KW-0444">Lipid biosynthesis</keyword>
<evidence type="ECO:0000256" key="7">
    <source>
        <dbReference type="ARBA" id="ARBA00022679"/>
    </source>
</evidence>
<dbReference type="STRING" id="28115.HQ47_07335"/>
<dbReference type="NCBIfam" id="TIGR00473">
    <property type="entry name" value="pssA"/>
    <property type="match status" value="1"/>
</dbReference>
<dbReference type="InterPro" id="IPR043130">
    <property type="entry name" value="CDP-OH_PTrfase_TM_dom"/>
</dbReference>
<dbReference type="eggNOG" id="COG1183">
    <property type="taxonomic scope" value="Bacteria"/>
</dbReference>
<evidence type="ECO:0000256" key="12">
    <source>
        <dbReference type="ARBA" id="ARBA00023209"/>
    </source>
</evidence>
<comment type="similarity">
    <text evidence="3 15">Belongs to the CDP-alcohol phosphatidyltransferase class-I family.</text>
</comment>
<evidence type="ECO:0000256" key="6">
    <source>
        <dbReference type="ARBA" id="ARBA00022516"/>
    </source>
</evidence>
<sequence>MNIRKNIPNAITSLNLLSGALSLVFSLYLKQPHIAVWFIVAAAVFDFFDGLVARMLHVVSPIGKELDSLADVISFGVAPAVLIFAAFAPAADSSSELLLCLPIFITSVFAGIRLAKFNVDTRQTTSFLGLPVPSNALFWIGFFALGTSYGYFSRPVAVDIPVFLMWFFSILMSCLMVSEVPMFSLKVKNFGWRGNERQYLLILSALAFFLLFGWGGFAPTIIVYVFLSLLKA</sequence>
<keyword evidence="9 16" id="KW-1133">Transmembrane helix</keyword>
<dbReference type="GO" id="GO:0008654">
    <property type="term" value="P:phospholipid biosynthetic process"/>
    <property type="evidence" value="ECO:0007669"/>
    <property type="project" value="UniProtKB-KW"/>
</dbReference>
<dbReference type="OrthoDB" id="9777147at2"/>
<evidence type="ECO:0000256" key="1">
    <source>
        <dbReference type="ARBA" id="ARBA00000287"/>
    </source>
</evidence>
<evidence type="ECO:0000256" key="9">
    <source>
        <dbReference type="ARBA" id="ARBA00022989"/>
    </source>
</evidence>
<dbReference type="Proteomes" id="UP000030103">
    <property type="component" value="Unassembled WGS sequence"/>
</dbReference>
<keyword evidence="12" id="KW-0594">Phospholipid biosynthesis</keyword>
<protein>
    <recommendedName>
        <fullName evidence="5">CDP-diacylglycerol--serine O-phosphatidyltransferase</fullName>
        <ecNumber evidence="4">2.7.8.8</ecNumber>
    </recommendedName>
    <alternativeName>
        <fullName evidence="14">Phosphatidylserine synthase</fullName>
    </alternativeName>
</protein>
<dbReference type="PANTHER" id="PTHR14269">
    <property type="entry name" value="CDP-DIACYLGLYCEROL--GLYCEROL-3-PHOSPHATE 3-PHOSPHATIDYLTRANSFERASE-RELATED"/>
    <property type="match status" value="1"/>
</dbReference>
<evidence type="ECO:0000256" key="2">
    <source>
        <dbReference type="ARBA" id="ARBA00004127"/>
    </source>
</evidence>
<dbReference type="GO" id="GO:0012505">
    <property type="term" value="C:endomembrane system"/>
    <property type="evidence" value="ECO:0007669"/>
    <property type="project" value="UniProtKB-SubCell"/>
</dbReference>
<dbReference type="PROSITE" id="PS00379">
    <property type="entry name" value="CDP_ALCOHOL_P_TRANSF"/>
    <property type="match status" value="1"/>
</dbReference>
<dbReference type="EMBL" id="JRFA01000023">
    <property type="protein sequence ID" value="KGN73289.1"/>
    <property type="molecule type" value="Genomic_DNA"/>
</dbReference>
<name>A0A0A2EA24_9PORP</name>
<feature type="transmembrane region" description="Helical" evidence="16">
    <location>
        <begin position="127"/>
        <end position="152"/>
    </location>
</feature>
<dbReference type="InterPro" id="IPR050324">
    <property type="entry name" value="CDP-alcohol_PTase-I"/>
</dbReference>
<evidence type="ECO:0000256" key="13">
    <source>
        <dbReference type="ARBA" id="ARBA00023264"/>
    </source>
</evidence>
<evidence type="ECO:0000313" key="17">
    <source>
        <dbReference type="EMBL" id="KGN73289.1"/>
    </source>
</evidence>
<evidence type="ECO:0000256" key="8">
    <source>
        <dbReference type="ARBA" id="ARBA00022692"/>
    </source>
</evidence>
<dbReference type="Gene3D" id="1.20.120.1760">
    <property type="match status" value="1"/>
</dbReference>
<evidence type="ECO:0000256" key="11">
    <source>
        <dbReference type="ARBA" id="ARBA00023136"/>
    </source>
</evidence>
<dbReference type="RefSeq" id="WP_036874400.1">
    <property type="nucleotide sequence ID" value="NZ_JRFA01000023.1"/>
</dbReference>
<dbReference type="PANTHER" id="PTHR14269:SF61">
    <property type="entry name" value="CDP-DIACYLGLYCEROL--SERINE O-PHOSPHATIDYLTRANSFERASE"/>
    <property type="match status" value="1"/>
</dbReference>
<keyword evidence="8 16" id="KW-0812">Transmembrane</keyword>
<dbReference type="GO" id="GO:0016020">
    <property type="term" value="C:membrane"/>
    <property type="evidence" value="ECO:0007669"/>
    <property type="project" value="InterPro"/>
</dbReference>
<keyword evidence="13" id="KW-1208">Phospholipid metabolism</keyword>
<dbReference type="GO" id="GO:0003882">
    <property type="term" value="F:CDP-diacylglycerol-serine O-phosphatidyltransferase activity"/>
    <property type="evidence" value="ECO:0007669"/>
    <property type="project" value="UniProtKB-EC"/>
</dbReference>
<evidence type="ECO:0000256" key="10">
    <source>
        <dbReference type="ARBA" id="ARBA00023098"/>
    </source>
</evidence>
<dbReference type="AlphaFoldDB" id="A0A0A2EA24"/>
<feature type="transmembrane region" description="Helical" evidence="16">
    <location>
        <begin position="199"/>
        <end position="227"/>
    </location>
</feature>
<feature type="transmembrane region" description="Helical" evidence="16">
    <location>
        <begin position="34"/>
        <end position="56"/>
    </location>
</feature>